<keyword evidence="1" id="KW-0472">Membrane</keyword>
<evidence type="ECO:0000313" key="2">
    <source>
        <dbReference type="EMBL" id="GIY74052.1"/>
    </source>
</evidence>
<accession>A0AAV4VUU7</accession>
<comment type="caution">
    <text evidence="2">The sequence shown here is derived from an EMBL/GenBank/DDBJ whole genome shotgun (WGS) entry which is preliminary data.</text>
</comment>
<organism evidence="2 3">
    <name type="scientific">Caerostris extrusa</name>
    <name type="common">Bark spider</name>
    <name type="synonym">Caerostris bankana</name>
    <dbReference type="NCBI Taxonomy" id="172846"/>
    <lineage>
        <taxon>Eukaryota</taxon>
        <taxon>Metazoa</taxon>
        <taxon>Ecdysozoa</taxon>
        <taxon>Arthropoda</taxon>
        <taxon>Chelicerata</taxon>
        <taxon>Arachnida</taxon>
        <taxon>Araneae</taxon>
        <taxon>Araneomorphae</taxon>
        <taxon>Entelegynae</taxon>
        <taxon>Araneoidea</taxon>
        <taxon>Araneidae</taxon>
        <taxon>Caerostris</taxon>
    </lineage>
</organism>
<evidence type="ECO:0000256" key="1">
    <source>
        <dbReference type="SAM" id="Phobius"/>
    </source>
</evidence>
<keyword evidence="1" id="KW-0812">Transmembrane</keyword>
<proteinExistence type="predicted"/>
<feature type="transmembrane region" description="Helical" evidence="1">
    <location>
        <begin position="20"/>
        <end position="44"/>
    </location>
</feature>
<dbReference type="AlphaFoldDB" id="A0AAV4VUU7"/>
<evidence type="ECO:0000313" key="3">
    <source>
        <dbReference type="Proteomes" id="UP001054945"/>
    </source>
</evidence>
<name>A0AAV4VUU7_CAEEX</name>
<dbReference type="EMBL" id="BPLR01015159">
    <property type="protein sequence ID" value="GIY74052.1"/>
    <property type="molecule type" value="Genomic_DNA"/>
</dbReference>
<dbReference type="Proteomes" id="UP001054945">
    <property type="component" value="Unassembled WGS sequence"/>
</dbReference>
<feature type="transmembrane region" description="Helical" evidence="1">
    <location>
        <begin position="65"/>
        <end position="86"/>
    </location>
</feature>
<keyword evidence="3" id="KW-1185">Reference proteome</keyword>
<protein>
    <submittedName>
        <fullName evidence="2">Uncharacterized protein</fullName>
    </submittedName>
</protein>
<sequence>MPSLVSNWYTGFQGPRRSHGLLQILPTFLPPVLFLFFLLSNSGVMNSGVNARLPLSGMSASGRKVMLNHFCLVPYCMLVSVMYLVLRWSVGITDNRGVLYGVLPCPI</sequence>
<gene>
    <name evidence="2" type="ORF">CEXT_790721</name>
</gene>
<reference evidence="2 3" key="1">
    <citation type="submission" date="2021-06" db="EMBL/GenBank/DDBJ databases">
        <title>Caerostris extrusa draft genome.</title>
        <authorList>
            <person name="Kono N."/>
            <person name="Arakawa K."/>
        </authorList>
    </citation>
    <scope>NUCLEOTIDE SEQUENCE [LARGE SCALE GENOMIC DNA]</scope>
</reference>
<keyword evidence="1" id="KW-1133">Transmembrane helix</keyword>